<gene>
    <name evidence="17" type="ORF">HNR23_003154</name>
</gene>
<dbReference type="SUPFAM" id="SSF51905">
    <property type="entry name" value="FAD/NAD(P)-binding domain"/>
    <property type="match status" value="1"/>
</dbReference>
<dbReference type="RefSeq" id="WP_184076297.1">
    <property type="nucleotide sequence ID" value="NZ_JACHDS010000001.1"/>
</dbReference>
<evidence type="ECO:0000259" key="16">
    <source>
        <dbReference type="PROSITE" id="PS51379"/>
    </source>
</evidence>
<evidence type="ECO:0000256" key="9">
    <source>
        <dbReference type="ARBA" id="ARBA00023221"/>
    </source>
</evidence>
<keyword evidence="5" id="KW-0274">FAD</keyword>
<comment type="pathway">
    <text evidence="12">Steroid metabolism; cholesterol degradation.</text>
</comment>
<keyword evidence="3" id="KW-0153">Cholesterol metabolism</keyword>
<dbReference type="AlphaFoldDB" id="A0A7W9YJ25"/>
<evidence type="ECO:0000256" key="5">
    <source>
        <dbReference type="ARBA" id="ARBA00022827"/>
    </source>
</evidence>
<evidence type="ECO:0000313" key="18">
    <source>
        <dbReference type="Proteomes" id="UP000546642"/>
    </source>
</evidence>
<accession>A0A7W9YJ25</accession>
<dbReference type="InterPro" id="IPR000172">
    <property type="entry name" value="GMC_OxRdtase_N"/>
</dbReference>
<dbReference type="GO" id="GO:0004769">
    <property type="term" value="F:steroid Delta-isomerase activity"/>
    <property type="evidence" value="ECO:0007669"/>
    <property type="project" value="UniProtKB-EC"/>
</dbReference>
<keyword evidence="18" id="KW-1185">Reference proteome</keyword>
<keyword evidence="7" id="KW-0443">Lipid metabolism</keyword>
<dbReference type="EMBL" id="JACHDS010000001">
    <property type="protein sequence ID" value="MBB6173094.1"/>
    <property type="molecule type" value="Genomic_DNA"/>
</dbReference>
<dbReference type="InterPro" id="IPR036188">
    <property type="entry name" value="FAD/NAD-bd_sf"/>
</dbReference>
<proteinExistence type="inferred from homology"/>
<evidence type="ECO:0000256" key="8">
    <source>
        <dbReference type="ARBA" id="ARBA00023166"/>
    </source>
</evidence>
<name>A0A7W9YJ25_9ACTN</name>
<comment type="similarity">
    <text evidence="2">Belongs to the GMC oxidoreductase family.</text>
</comment>
<sequence>MPTERKRPQPRATDGEARFDYDVVVIGSGFGGSVSALRLTEKGYRVAVLEAGRRYTPDTLPRNSWDVKNFLWAPALGMFGIQRIHLLRDVMILAGAGVGGGSLNYANTLYEPLDDFYSDPQWRDITDWRAELAPYYDQAKRMLGVRTNPTMTPHDVHLKQVAEDMGVGHTFRLAPVGVHFGDGRDGAAESAAEPGSLVGDPYFGGAGPKRRACIECGECMTGCRHGAKNMLTENYLYFAERKGAAIHPMTTVERLRERPAARGGGYAVDTLVTGAPRRKENARTFTARQVVVAAGTYGTQRLLHAMRDQGLLPRISDRLGTLTRTNSEAINGAMTRSVDPPEDFSRGVAITSSIHPDHRTHVEPVRYGKGSNAMGLLATIQVPGGGPAPRWMNFLLRAARHPYVFARSFSVRRFSERSIIGLIMQSLDNSLTTYTKRGLLGGRTLTSRQGHGEPNPTWIPQGQEVMSRLAERIDGFPGGTVGEIANIPLTAHFLGGCPIGGSPDEGVVDPYHRLFGHPGVHVVDGSAVSANLGVNPSLTITAQAERAMSFWPNRGEQDPRPAPGTAYRRVDPVHPHDPAVPAGAFAELRFGRSLTLEVVDAPDQRAHH</sequence>
<dbReference type="Proteomes" id="UP000546642">
    <property type="component" value="Unassembled WGS sequence"/>
</dbReference>
<keyword evidence="8" id="KW-1207">Sterol metabolism</keyword>
<feature type="domain" description="4Fe-4S ferredoxin-type" evidence="16">
    <location>
        <begin position="204"/>
        <end position="233"/>
    </location>
</feature>
<keyword evidence="9" id="KW-0753">Steroid metabolism</keyword>
<evidence type="ECO:0000256" key="2">
    <source>
        <dbReference type="ARBA" id="ARBA00010790"/>
    </source>
</evidence>
<dbReference type="EC" id="1.1.3.6" evidence="13"/>
<comment type="cofactor">
    <cofactor evidence="1">
        <name>FAD</name>
        <dbReference type="ChEBI" id="CHEBI:57692"/>
    </cofactor>
</comment>
<dbReference type="Pfam" id="PF00732">
    <property type="entry name" value="GMC_oxred_N"/>
    <property type="match status" value="1"/>
</dbReference>
<dbReference type="GO" id="GO:0016995">
    <property type="term" value="F:cholesterol oxidase activity"/>
    <property type="evidence" value="ECO:0007669"/>
    <property type="project" value="UniProtKB-EC"/>
</dbReference>
<dbReference type="Pfam" id="PF05199">
    <property type="entry name" value="GMC_oxred_C"/>
    <property type="match status" value="1"/>
</dbReference>
<evidence type="ECO:0000256" key="4">
    <source>
        <dbReference type="ARBA" id="ARBA00022630"/>
    </source>
</evidence>
<dbReference type="PROSITE" id="PS51379">
    <property type="entry name" value="4FE4S_FER_2"/>
    <property type="match status" value="1"/>
</dbReference>
<evidence type="ECO:0000256" key="15">
    <source>
        <dbReference type="ARBA" id="ARBA00049778"/>
    </source>
</evidence>
<comment type="caution">
    <text evidence="17">The sequence shown here is derived from an EMBL/GenBank/DDBJ whole genome shotgun (WGS) entry which is preliminary data.</text>
</comment>
<dbReference type="EC" id="5.3.3.1" evidence="11"/>
<evidence type="ECO:0000313" key="17">
    <source>
        <dbReference type="EMBL" id="MBB6173094.1"/>
    </source>
</evidence>
<reference evidence="17 18" key="1">
    <citation type="submission" date="2020-08" db="EMBL/GenBank/DDBJ databases">
        <title>Sequencing the genomes of 1000 actinobacteria strains.</title>
        <authorList>
            <person name="Klenk H.-P."/>
        </authorList>
    </citation>
    <scope>NUCLEOTIDE SEQUENCE [LARGE SCALE GENOMIC DNA]</scope>
    <source>
        <strain evidence="17 18">DSM 46659</strain>
    </source>
</reference>
<evidence type="ECO:0000256" key="6">
    <source>
        <dbReference type="ARBA" id="ARBA00023002"/>
    </source>
</evidence>
<keyword evidence="6 17" id="KW-0560">Oxidoreductase</keyword>
<dbReference type="GO" id="GO:0008203">
    <property type="term" value="P:cholesterol metabolic process"/>
    <property type="evidence" value="ECO:0007669"/>
    <property type="project" value="UniProtKB-KW"/>
</dbReference>
<dbReference type="PANTHER" id="PTHR47470">
    <property type="entry name" value="CHOLESTEROL OXIDASE"/>
    <property type="match status" value="1"/>
</dbReference>
<dbReference type="InterPro" id="IPR017896">
    <property type="entry name" value="4Fe4S_Fe-S-bd"/>
</dbReference>
<protein>
    <recommendedName>
        <fullName evidence="14">Cholesterol oxidase</fullName>
        <ecNumber evidence="13">1.1.3.6</ecNumber>
        <ecNumber evidence="11">5.3.3.1</ecNumber>
    </recommendedName>
    <alternativeName>
        <fullName evidence="15">Cholesterol isomerase</fullName>
    </alternativeName>
</protein>
<evidence type="ECO:0000256" key="7">
    <source>
        <dbReference type="ARBA" id="ARBA00023098"/>
    </source>
</evidence>
<dbReference type="PANTHER" id="PTHR47470:SF1">
    <property type="entry name" value="FAD-DEPENDENT OXIDOREDUCTASE 2 FAD BINDING DOMAIN-CONTAINING PROTEIN"/>
    <property type="match status" value="1"/>
</dbReference>
<evidence type="ECO:0000256" key="3">
    <source>
        <dbReference type="ARBA" id="ARBA00022548"/>
    </source>
</evidence>
<evidence type="ECO:0000256" key="12">
    <source>
        <dbReference type="ARBA" id="ARBA00049645"/>
    </source>
</evidence>
<keyword evidence="10" id="KW-0413">Isomerase</keyword>
<keyword evidence="4" id="KW-0285">Flavoprotein</keyword>
<evidence type="ECO:0000256" key="10">
    <source>
        <dbReference type="ARBA" id="ARBA00023235"/>
    </source>
</evidence>
<dbReference type="GO" id="GO:0050660">
    <property type="term" value="F:flavin adenine dinucleotide binding"/>
    <property type="evidence" value="ECO:0007669"/>
    <property type="project" value="InterPro"/>
</dbReference>
<organism evidence="17 18">
    <name type="scientific">Nocardiopsis mwathae</name>
    <dbReference type="NCBI Taxonomy" id="1472723"/>
    <lineage>
        <taxon>Bacteria</taxon>
        <taxon>Bacillati</taxon>
        <taxon>Actinomycetota</taxon>
        <taxon>Actinomycetes</taxon>
        <taxon>Streptosporangiales</taxon>
        <taxon>Nocardiopsidaceae</taxon>
        <taxon>Nocardiopsis</taxon>
    </lineage>
</organism>
<dbReference type="InterPro" id="IPR052542">
    <property type="entry name" value="Cholesterol_Oxidase"/>
</dbReference>
<evidence type="ECO:0000256" key="13">
    <source>
        <dbReference type="ARBA" id="ARBA00049723"/>
    </source>
</evidence>
<evidence type="ECO:0000256" key="14">
    <source>
        <dbReference type="ARBA" id="ARBA00049744"/>
    </source>
</evidence>
<dbReference type="Pfam" id="PF00890">
    <property type="entry name" value="FAD_binding_2"/>
    <property type="match status" value="1"/>
</dbReference>
<dbReference type="InterPro" id="IPR007867">
    <property type="entry name" value="GMC_OxRtase_C"/>
</dbReference>
<dbReference type="Gene3D" id="3.50.50.60">
    <property type="entry name" value="FAD/NAD(P)-binding domain"/>
    <property type="match status" value="3"/>
</dbReference>
<evidence type="ECO:0000256" key="1">
    <source>
        <dbReference type="ARBA" id="ARBA00001974"/>
    </source>
</evidence>
<dbReference type="InterPro" id="IPR003953">
    <property type="entry name" value="FAD-dep_OxRdtase_2_FAD-bd"/>
</dbReference>
<evidence type="ECO:0000256" key="11">
    <source>
        <dbReference type="ARBA" id="ARBA00038856"/>
    </source>
</evidence>